<dbReference type="AlphaFoldDB" id="A0A0D2F181"/>
<feature type="region of interest" description="Disordered" evidence="2">
    <location>
        <begin position="306"/>
        <end position="325"/>
    </location>
</feature>
<name>A0A0D2F181_9EURO</name>
<dbReference type="GO" id="GO:0005634">
    <property type="term" value="C:nucleus"/>
    <property type="evidence" value="ECO:0007669"/>
    <property type="project" value="TreeGrafter"/>
</dbReference>
<dbReference type="Proteomes" id="UP000054342">
    <property type="component" value="Unassembled WGS sequence"/>
</dbReference>
<dbReference type="RefSeq" id="XP_013314318.1">
    <property type="nucleotide sequence ID" value="XM_013458864.1"/>
</dbReference>
<dbReference type="OrthoDB" id="309640at2759"/>
<gene>
    <name evidence="4" type="ORF">PV05_09280</name>
</gene>
<dbReference type="Gene3D" id="3.40.50.1820">
    <property type="entry name" value="alpha/beta hydrolase"/>
    <property type="match status" value="1"/>
</dbReference>
<dbReference type="EMBL" id="KN847321">
    <property type="protein sequence ID" value="KIW53734.1"/>
    <property type="molecule type" value="Genomic_DNA"/>
</dbReference>
<evidence type="ECO:0000259" key="3">
    <source>
        <dbReference type="Pfam" id="PF03959"/>
    </source>
</evidence>
<organism evidence="4 5">
    <name type="scientific">Exophiala xenobiotica</name>
    <dbReference type="NCBI Taxonomy" id="348802"/>
    <lineage>
        <taxon>Eukaryota</taxon>
        <taxon>Fungi</taxon>
        <taxon>Dikarya</taxon>
        <taxon>Ascomycota</taxon>
        <taxon>Pezizomycotina</taxon>
        <taxon>Eurotiomycetes</taxon>
        <taxon>Chaetothyriomycetidae</taxon>
        <taxon>Chaetothyriales</taxon>
        <taxon>Herpotrichiellaceae</taxon>
        <taxon>Exophiala</taxon>
    </lineage>
</organism>
<dbReference type="GO" id="GO:0005737">
    <property type="term" value="C:cytoplasm"/>
    <property type="evidence" value="ECO:0007669"/>
    <property type="project" value="TreeGrafter"/>
</dbReference>
<dbReference type="GO" id="GO:0016787">
    <property type="term" value="F:hydrolase activity"/>
    <property type="evidence" value="ECO:0007669"/>
    <property type="project" value="UniProtKB-KW"/>
</dbReference>
<evidence type="ECO:0000313" key="4">
    <source>
        <dbReference type="EMBL" id="KIW53734.1"/>
    </source>
</evidence>
<reference evidence="4 5" key="1">
    <citation type="submission" date="2015-01" db="EMBL/GenBank/DDBJ databases">
        <title>The Genome Sequence of Exophiala xenobiotica CBS118157.</title>
        <authorList>
            <consortium name="The Broad Institute Genomics Platform"/>
            <person name="Cuomo C."/>
            <person name="de Hoog S."/>
            <person name="Gorbushina A."/>
            <person name="Stielow B."/>
            <person name="Teixiera M."/>
            <person name="Abouelleil A."/>
            <person name="Chapman S.B."/>
            <person name="Priest M."/>
            <person name="Young S.K."/>
            <person name="Wortman J."/>
            <person name="Nusbaum C."/>
            <person name="Birren B."/>
        </authorList>
    </citation>
    <scope>NUCLEOTIDE SEQUENCE [LARGE SCALE GENOMIC DNA]</scope>
    <source>
        <strain evidence="4 5">CBS 118157</strain>
    </source>
</reference>
<dbReference type="PANTHER" id="PTHR48070">
    <property type="entry name" value="ESTERASE OVCA2"/>
    <property type="match status" value="1"/>
</dbReference>
<keyword evidence="1" id="KW-0378">Hydrolase</keyword>
<evidence type="ECO:0000256" key="2">
    <source>
        <dbReference type="SAM" id="MobiDB-lite"/>
    </source>
</evidence>
<protein>
    <recommendedName>
        <fullName evidence="3">Serine hydrolase domain-containing protein</fullName>
    </recommendedName>
</protein>
<dbReference type="PANTHER" id="PTHR48070:SF7">
    <property type="entry name" value="SERINE HYDROLASE FSH DOMAIN-CONTAINING PROTEIN-RELATED"/>
    <property type="match status" value="1"/>
</dbReference>
<evidence type="ECO:0000313" key="5">
    <source>
        <dbReference type="Proteomes" id="UP000054342"/>
    </source>
</evidence>
<dbReference type="InterPro" id="IPR029058">
    <property type="entry name" value="AB_hydrolase_fold"/>
</dbReference>
<dbReference type="GO" id="GO:0019748">
    <property type="term" value="P:secondary metabolic process"/>
    <property type="evidence" value="ECO:0007669"/>
    <property type="project" value="TreeGrafter"/>
</dbReference>
<dbReference type="InterPro" id="IPR005645">
    <property type="entry name" value="FSH-like_dom"/>
</dbReference>
<dbReference type="STRING" id="348802.A0A0D2F181"/>
<accession>A0A0D2F181</accession>
<evidence type="ECO:0000256" key="1">
    <source>
        <dbReference type="ARBA" id="ARBA00022801"/>
    </source>
</evidence>
<keyword evidence="5" id="KW-1185">Reference proteome</keyword>
<sequence length="325" mass="36176">MRILCLHGAGTNGAIFESQTVGFRSLLPKDWEWHFIDGDEDAYPAPGVASIFPGPYLSHYTEPSLRNVQEVFDTIDDIVDEEGPFDAIMGFSQGGAIATSYILRHQLQRPFESPAFRFGIFLCSAVPFSWDAQHGYKVASATLNDQDTVSDLQDFQRGGFEEPCPSEKSAMELPPHTRNRVQRILQDTFGDKTELDNFRILLYDTTKEQLQIPTVHVGLPMTIRSIQHVWFSTNNRVGSHPPRPRIASGPDVHRMAFIKNHDYLGYEILGNVFNISAAASFETENARIVATSGQVGDISDYSSFSPNGTDGQQFKGGHVKQFDAA</sequence>
<dbReference type="InterPro" id="IPR050593">
    <property type="entry name" value="LovG"/>
</dbReference>
<dbReference type="HOGENOM" id="CLU_051938_4_2_1"/>
<dbReference type="GeneID" id="25331188"/>
<dbReference type="SUPFAM" id="SSF53474">
    <property type="entry name" value="alpha/beta-Hydrolases"/>
    <property type="match status" value="1"/>
</dbReference>
<feature type="domain" description="Serine hydrolase" evidence="3">
    <location>
        <begin position="1"/>
        <end position="131"/>
    </location>
</feature>
<proteinExistence type="predicted"/>
<dbReference type="Pfam" id="PF03959">
    <property type="entry name" value="FSH1"/>
    <property type="match status" value="1"/>
</dbReference>